<keyword evidence="3" id="KW-1133">Transmembrane helix</keyword>
<evidence type="ECO:0000256" key="3">
    <source>
        <dbReference type="SAM" id="Phobius"/>
    </source>
</evidence>
<feature type="region of interest" description="Disordered" evidence="2">
    <location>
        <begin position="53"/>
        <end position="86"/>
    </location>
</feature>
<protein>
    <submittedName>
        <fullName evidence="4">Uncharacterized protein</fullName>
    </submittedName>
</protein>
<evidence type="ECO:0000313" key="4">
    <source>
        <dbReference type="EMBL" id="CAH3164177.1"/>
    </source>
</evidence>
<keyword evidence="1" id="KW-0175">Coiled coil</keyword>
<keyword evidence="5" id="KW-1185">Reference proteome</keyword>
<keyword evidence="3" id="KW-0472">Membrane</keyword>
<sequence>MPSSSIEAPAANDYQDCREQQQTGNIGKGRRMFSDYRTEPNNEHLYCNIQSINQPSSPATETQAANQTSQDDRGGKQPTGNSKTMGRRVSSAMIAVLALAFLAMVASLIALKWELVKSSGTNGNVLDRYGIRPELQPTEKNQRGDFGGTTVPCSIFFLKFPRVLMYAFHILRKVRKLKCVSCRDGLLLDRMKQELNEVEKNVTEMVAKIIDQVLTNQTEERRLLEKKIENQTSELKGEIRASQENQTTAIKDKILTPLKLQIKNLEDQFIHLVEDRWIKVNNSSPICFGVKDNNVDFLVPYGGKLASVKLVHLNGAVTCDNTHWSFWGCGGKLGDVNVEIKNVSGTTILSLREFSTGGELGVSSQNTGYNSSSPELVLSACSNPQSVTAGQKLRLTYGQKLQRITRGRSCCDVYVRLMS</sequence>
<feature type="region of interest" description="Disordered" evidence="2">
    <location>
        <begin position="1"/>
        <end position="31"/>
    </location>
</feature>
<comment type="caution">
    <text evidence="4">The sequence shown here is derived from an EMBL/GenBank/DDBJ whole genome shotgun (WGS) entry which is preliminary data.</text>
</comment>
<feature type="coiled-coil region" evidence="1">
    <location>
        <begin position="188"/>
        <end position="245"/>
    </location>
</feature>
<dbReference type="EMBL" id="CALNXK010000128">
    <property type="protein sequence ID" value="CAH3164177.1"/>
    <property type="molecule type" value="Genomic_DNA"/>
</dbReference>
<evidence type="ECO:0000256" key="2">
    <source>
        <dbReference type="SAM" id="MobiDB-lite"/>
    </source>
</evidence>
<feature type="transmembrane region" description="Helical" evidence="3">
    <location>
        <begin position="92"/>
        <end position="111"/>
    </location>
</feature>
<name>A0ABN8QKG0_9CNID</name>
<gene>
    <name evidence="4" type="ORF">PLOB_00006162</name>
</gene>
<keyword evidence="3" id="KW-0812">Transmembrane</keyword>
<organism evidence="4 5">
    <name type="scientific">Porites lobata</name>
    <dbReference type="NCBI Taxonomy" id="104759"/>
    <lineage>
        <taxon>Eukaryota</taxon>
        <taxon>Metazoa</taxon>
        <taxon>Cnidaria</taxon>
        <taxon>Anthozoa</taxon>
        <taxon>Hexacorallia</taxon>
        <taxon>Scleractinia</taxon>
        <taxon>Fungiina</taxon>
        <taxon>Poritidae</taxon>
        <taxon>Porites</taxon>
    </lineage>
</organism>
<feature type="compositionally biased region" description="Polar residues" evidence="2">
    <location>
        <begin position="53"/>
        <end position="69"/>
    </location>
</feature>
<evidence type="ECO:0000256" key="1">
    <source>
        <dbReference type="SAM" id="Coils"/>
    </source>
</evidence>
<dbReference type="Proteomes" id="UP001159405">
    <property type="component" value="Unassembled WGS sequence"/>
</dbReference>
<proteinExistence type="predicted"/>
<reference evidence="4 5" key="1">
    <citation type="submission" date="2022-05" db="EMBL/GenBank/DDBJ databases">
        <authorList>
            <consortium name="Genoscope - CEA"/>
            <person name="William W."/>
        </authorList>
    </citation>
    <scope>NUCLEOTIDE SEQUENCE [LARGE SCALE GENOMIC DNA]</scope>
</reference>
<evidence type="ECO:0000313" key="5">
    <source>
        <dbReference type="Proteomes" id="UP001159405"/>
    </source>
</evidence>
<accession>A0ABN8QKG0</accession>